<sequence>MELQCIANGIGIRLFELQATAEVAAGAMAGSCDGLTEAILLEAEIAATRRLDWRMALENMTAVLKSLLRLLCNQLRLMQEGRRGEVDGVGDGALRKRLERSPGGKRNPR</sequence>
<dbReference type="Proteomes" id="UP001153331">
    <property type="component" value="Unassembled WGS sequence"/>
</dbReference>
<accession>A0ACC2IAF3</accession>
<evidence type="ECO:0000313" key="2">
    <source>
        <dbReference type="Proteomes" id="UP001153331"/>
    </source>
</evidence>
<organism evidence="1 2">
    <name type="scientific">Boeremia exigua</name>
    <dbReference type="NCBI Taxonomy" id="749465"/>
    <lineage>
        <taxon>Eukaryota</taxon>
        <taxon>Fungi</taxon>
        <taxon>Dikarya</taxon>
        <taxon>Ascomycota</taxon>
        <taxon>Pezizomycotina</taxon>
        <taxon>Dothideomycetes</taxon>
        <taxon>Pleosporomycetidae</taxon>
        <taxon>Pleosporales</taxon>
        <taxon>Pleosporineae</taxon>
        <taxon>Didymellaceae</taxon>
        <taxon>Boeremia</taxon>
    </lineage>
</organism>
<evidence type="ECO:0000313" key="1">
    <source>
        <dbReference type="EMBL" id="KAJ8112077.1"/>
    </source>
</evidence>
<dbReference type="EMBL" id="JAPHNI010000353">
    <property type="protein sequence ID" value="KAJ8112077.1"/>
    <property type="molecule type" value="Genomic_DNA"/>
</dbReference>
<reference evidence="1" key="1">
    <citation type="submission" date="2022-11" db="EMBL/GenBank/DDBJ databases">
        <title>Genome Sequence of Boeremia exigua.</title>
        <authorList>
            <person name="Buettner E."/>
        </authorList>
    </citation>
    <scope>NUCLEOTIDE SEQUENCE</scope>
    <source>
        <strain evidence="1">CU02</strain>
    </source>
</reference>
<protein>
    <submittedName>
        <fullName evidence="1">Uncharacterized protein</fullName>
    </submittedName>
</protein>
<comment type="caution">
    <text evidence="1">The sequence shown here is derived from an EMBL/GenBank/DDBJ whole genome shotgun (WGS) entry which is preliminary data.</text>
</comment>
<proteinExistence type="predicted"/>
<gene>
    <name evidence="1" type="ORF">OPT61_g5480</name>
</gene>
<keyword evidence="2" id="KW-1185">Reference proteome</keyword>
<name>A0ACC2IAF3_9PLEO</name>